<organism evidence="13 14">
    <name type="scientific">Cyclotella cryptica</name>
    <dbReference type="NCBI Taxonomy" id="29204"/>
    <lineage>
        <taxon>Eukaryota</taxon>
        <taxon>Sar</taxon>
        <taxon>Stramenopiles</taxon>
        <taxon>Ochrophyta</taxon>
        <taxon>Bacillariophyta</taxon>
        <taxon>Coscinodiscophyceae</taxon>
        <taxon>Thalassiosirophycidae</taxon>
        <taxon>Stephanodiscales</taxon>
        <taxon>Stephanodiscaceae</taxon>
        <taxon>Cyclotella</taxon>
    </lineage>
</organism>
<keyword evidence="9" id="KW-0234">DNA repair</keyword>
<comment type="caution">
    <text evidence="13">The sequence shown here is derived from an EMBL/GenBank/DDBJ whole genome shotgun (WGS) entry which is preliminary data.</text>
</comment>
<name>A0ABD3PH14_9STRA</name>
<keyword evidence="4" id="KW-0540">Nuclease</keyword>
<evidence type="ECO:0000313" key="13">
    <source>
        <dbReference type="EMBL" id="KAL3785775.1"/>
    </source>
</evidence>
<keyword evidence="14" id="KW-1185">Reference proteome</keyword>
<evidence type="ECO:0000259" key="12">
    <source>
        <dbReference type="Pfam" id="PF03372"/>
    </source>
</evidence>
<evidence type="ECO:0000256" key="2">
    <source>
        <dbReference type="ARBA" id="ARBA00001946"/>
    </source>
</evidence>
<feature type="chain" id="PRO_5044746075" description="Endonuclease/exonuclease/phosphatase domain-containing protein" evidence="11">
    <location>
        <begin position="22"/>
        <end position="313"/>
    </location>
</feature>
<keyword evidence="10" id="KW-0539">Nucleus</keyword>
<dbReference type="SUPFAM" id="SSF56219">
    <property type="entry name" value="DNase I-like"/>
    <property type="match status" value="1"/>
</dbReference>
<dbReference type="Pfam" id="PF03372">
    <property type="entry name" value="Exo_endo_phos"/>
    <property type="match status" value="1"/>
</dbReference>
<dbReference type="AlphaFoldDB" id="A0ABD3PH14"/>
<protein>
    <recommendedName>
        <fullName evidence="12">Endonuclease/exonuclease/phosphatase domain-containing protein</fullName>
    </recommendedName>
</protein>
<evidence type="ECO:0000256" key="10">
    <source>
        <dbReference type="ARBA" id="ARBA00023242"/>
    </source>
</evidence>
<evidence type="ECO:0000256" key="3">
    <source>
        <dbReference type="ARBA" id="ARBA00004322"/>
    </source>
</evidence>
<dbReference type="Gene3D" id="3.60.10.10">
    <property type="entry name" value="Endonuclease/exonuclease/phosphatase"/>
    <property type="match status" value="1"/>
</dbReference>
<evidence type="ECO:0000256" key="11">
    <source>
        <dbReference type="SAM" id="SignalP"/>
    </source>
</evidence>
<evidence type="ECO:0000256" key="9">
    <source>
        <dbReference type="ARBA" id="ARBA00023204"/>
    </source>
</evidence>
<comment type="subcellular location">
    <subcellularLocation>
        <location evidence="3">Nucleus</location>
        <location evidence="3">PML body</location>
    </subcellularLocation>
</comment>
<evidence type="ECO:0000256" key="8">
    <source>
        <dbReference type="ARBA" id="ARBA00022842"/>
    </source>
</evidence>
<keyword evidence="7" id="KW-0378">Hydrolase</keyword>
<sequence length="313" mass="35102">MGKWRASACLVLRLPFISTRFQPLSTTMTTPCIKPTCFTSSLTLLSWNIAMAEPSSMAPNAIERSREFGRLIREECLGRPSSRQTTTPDVIALQECPYPSWGVDNFDSCGYASVGNRQSHCGFVDLLLRKELADDCKSIELDESLPSVACSFTLPNKARIAVSSSHLAPFKDGFRTRSKQCNMLMNSLTEECVNCILLGDFNMRAAEDKNIEQMCGGWVDAWKSNGAKGSSQFTWNSFANQYHEDGFKFKARFDRCYLKGDTLNLRRFQLIGNRPVRKQDNGGVRDYLSDHFGLLVRIDVDAPTSTVQDVKLL</sequence>
<dbReference type="PANTHER" id="PTHR15822">
    <property type="entry name" value="TRAF AND TNF RECEPTOR-ASSOCIATED PROTEIN"/>
    <property type="match status" value="1"/>
</dbReference>
<dbReference type="CDD" id="cd09080">
    <property type="entry name" value="TDP2"/>
    <property type="match status" value="1"/>
</dbReference>
<dbReference type="Proteomes" id="UP001516023">
    <property type="component" value="Unassembled WGS sequence"/>
</dbReference>
<dbReference type="GO" id="GO:0016787">
    <property type="term" value="F:hydrolase activity"/>
    <property type="evidence" value="ECO:0007669"/>
    <property type="project" value="UniProtKB-KW"/>
</dbReference>
<evidence type="ECO:0000256" key="6">
    <source>
        <dbReference type="ARBA" id="ARBA00022763"/>
    </source>
</evidence>
<keyword evidence="11" id="KW-0732">Signal</keyword>
<feature type="domain" description="Endonuclease/exonuclease/phosphatase" evidence="12">
    <location>
        <begin position="45"/>
        <end position="291"/>
    </location>
</feature>
<dbReference type="PANTHER" id="PTHR15822:SF4">
    <property type="entry name" value="TYROSYL-DNA PHOSPHODIESTERASE 2"/>
    <property type="match status" value="1"/>
</dbReference>
<dbReference type="GO" id="GO:0004518">
    <property type="term" value="F:nuclease activity"/>
    <property type="evidence" value="ECO:0007669"/>
    <property type="project" value="UniProtKB-KW"/>
</dbReference>
<evidence type="ECO:0000256" key="1">
    <source>
        <dbReference type="ARBA" id="ARBA00001936"/>
    </source>
</evidence>
<keyword evidence="6" id="KW-0227">DNA damage</keyword>
<dbReference type="InterPro" id="IPR005135">
    <property type="entry name" value="Endo/exonuclease/phosphatase"/>
</dbReference>
<keyword evidence="8" id="KW-0460">Magnesium</keyword>
<dbReference type="GO" id="GO:0006281">
    <property type="term" value="P:DNA repair"/>
    <property type="evidence" value="ECO:0007669"/>
    <property type="project" value="UniProtKB-KW"/>
</dbReference>
<gene>
    <name evidence="13" type="ORF">HJC23_007331</name>
</gene>
<dbReference type="InterPro" id="IPR051547">
    <property type="entry name" value="TDP2-like"/>
</dbReference>
<reference evidence="13 14" key="1">
    <citation type="journal article" date="2020" name="G3 (Bethesda)">
        <title>Improved Reference Genome for Cyclotella cryptica CCMP332, a Model for Cell Wall Morphogenesis, Salinity Adaptation, and Lipid Production in Diatoms (Bacillariophyta).</title>
        <authorList>
            <person name="Roberts W.R."/>
            <person name="Downey K.M."/>
            <person name="Ruck E.C."/>
            <person name="Traller J.C."/>
            <person name="Alverson A.J."/>
        </authorList>
    </citation>
    <scope>NUCLEOTIDE SEQUENCE [LARGE SCALE GENOMIC DNA]</scope>
    <source>
        <strain evidence="13 14">CCMP332</strain>
    </source>
</reference>
<evidence type="ECO:0000313" key="14">
    <source>
        <dbReference type="Proteomes" id="UP001516023"/>
    </source>
</evidence>
<accession>A0ABD3PH14</accession>
<dbReference type="InterPro" id="IPR036691">
    <property type="entry name" value="Endo/exonu/phosph_ase_sf"/>
</dbReference>
<keyword evidence="5" id="KW-0479">Metal-binding</keyword>
<evidence type="ECO:0000256" key="7">
    <source>
        <dbReference type="ARBA" id="ARBA00022801"/>
    </source>
</evidence>
<comment type="cofactor">
    <cofactor evidence="2">
        <name>Mg(2+)</name>
        <dbReference type="ChEBI" id="CHEBI:18420"/>
    </cofactor>
</comment>
<dbReference type="EMBL" id="JABMIG020000209">
    <property type="protein sequence ID" value="KAL3785775.1"/>
    <property type="molecule type" value="Genomic_DNA"/>
</dbReference>
<proteinExistence type="predicted"/>
<comment type="cofactor">
    <cofactor evidence="1">
        <name>Mn(2+)</name>
        <dbReference type="ChEBI" id="CHEBI:29035"/>
    </cofactor>
</comment>
<dbReference type="GO" id="GO:0046872">
    <property type="term" value="F:metal ion binding"/>
    <property type="evidence" value="ECO:0007669"/>
    <property type="project" value="UniProtKB-KW"/>
</dbReference>
<evidence type="ECO:0000256" key="5">
    <source>
        <dbReference type="ARBA" id="ARBA00022723"/>
    </source>
</evidence>
<feature type="signal peptide" evidence="11">
    <location>
        <begin position="1"/>
        <end position="21"/>
    </location>
</feature>
<evidence type="ECO:0000256" key="4">
    <source>
        <dbReference type="ARBA" id="ARBA00022722"/>
    </source>
</evidence>